<evidence type="ECO:0000256" key="2">
    <source>
        <dbReference type="ARBA" id="ARBA00022741"/>
    </source>
</evidence>
<reference evidence="7" key="1">
    <citation type="journal article" date="2019" name="Int. J. Syst. Evol. Microbiol.">
        <title>The Global Catalogue of Microorganisms (GCM) 10K type strain sequencing project: providing services to taxonomists for standard genome sequencing and annotation.</title>
        <authorList>
            <consortium name="The Broad Institute Genomics Platform"/>
            <consortium name="The Broad Institute Genome Sequencing Center for Infectious Disease"/>
            <person name="Wu L."/>
            <person name="Ma J."/>
        </authorList>
    </citation>
    <scope>NUCLEOTIDE SEQUENCE [LARGE SCALE GENOMIC DNA]</scope>
    <source>
        <strain evidence="7">JCM 31486</strain>
    </source>
</reference>
<keyword evidence="2" id="KW-0547">Nucleotide-binding</keyword>
<protein>
    <submittedName>
        <fullName evidence="6">ATP-binding cassette domain-containing protein</fullName>
    </submittedName>
</protein>
<sequence>VLASGAVAGHEADRARDLLSFVGMGELAGQRAGALSYGQQKLVELAQVLMLEPRLVLLDEPAGGINPVLVDRMVEIIREVNRQGVTFLVVEHDIPMVLDLCDPVFVLARGQVLASGPPSLIRADPAVLDAYLGAA</sequence>
<gene>
    <name evidence="6" type="ORF">ACFQ1S_35170</name>
</gene>
<evidence type="ECO:0000313" key="7">
    <source>
        <dbReference type="Proteomes" id="UP001597045"/>
    </source>
</evidence>
<accession>A0ABW3MIK1</accession>
<dbReference type="EMBL" id="JBHTIS010002810">
    <property type="protein sequence ID" value="MFD1050400.1"/>
    <property type="molecule type" value="Genomic_DNA"/>
</dbReference>
<organism evidence="6 7">
    <name type="scientific">Kibdelosporangium lantanae</name>
    <dbReference type="NCBI Taxonomy" id="1497396"/>
    <lineage>
        <taxon>Bacteria</taxon>
        <taxon>Bacillati</taxon>
        <taxon>Actinomycetota</taxon>
        <taxon>Actinomycetes</taxon>
        <taxon>Pseudonocardiales</taxon>
        <taxon>Pseudonocardiaceae</taxon>
        <taxon>Kibdelosporangium</taxon>
    </lineage>
</organism>
<evidence type="ECO:0000256" key="1">
    <source>
        <dbReference type="ARBA" id="ARBA00022448"/>
    </source>
</evidence>
<dbReference type="Pfam" id="PF00005">
    <property type="entry name" value="ABC_tran"/>
    <property type="match status" value="1"/>
</dbReference>
<evidence type="ECO:0000259" key="5">
    <source>
        <dbReference type="Pfam" id="PF12399"/>
    </source>
</evidence>
<proteinExistence type="predicted"/>
<dbReference type="Gene3D" id="3.40.50.300">
    <property type="entry name" value="P-loop containing nucleotide triphosphate hydrolases"/>
    <property type="match status" value="1"/>
</dbReference>
<feature type="domain" description="ABC transporter" evidence="4">
    <location>
        <begin position="11"/>
        <end position="62"/>
    </location>
</feature>
<dbReference type="InterPro" id="IPR003439">
    <property type="entry name" value="ABC_transporter-like_ATP-bd"/>
</dbReference>
<dbReference type="PANTHER" id="PTHR45772">
    <property type="entry name" value="CONSERVED COMPONENT OF ABC TRANSPORTER FOR NATURAL AMINO ACIDS-RELATED"/>
    <property type="match status" value="1"/>
</dbReference>
<dbReference type="InterPro" id="IPR027417">
    <property type="entry name" value="P-loop_NTPase"/>
</dbReference>
<comment type="caution">
    <text evidence="6">The sequence shown here is derived from an EMBL/GenBank/DDBJ whole genome shotgun (WGS) entry which is preliminary data.</text>
</comment>
<feature type="non-terminal residue" evidence="6">
    <location>
        <position position="1"/>
    </location>
</feature>
<keyword evidence="7" id="KW-1185">Reference proteome</keyword>
<evidence type="ECO:0000259" key="4">
    <source>
        <dbReference type="Pfam" id="PF00005"/>
    </source>
</evidence>
<dbReference type="Proteomes" id="UP001597045">
    <property type="component" value="Unassembled WGS sequence"/>
</dbReference>
<dbReference type="InterPro" id="IPR051120">
    <property type="entry name" value="ABC_AA/LPS_Transport"/>
</dbReference>
<dbReference type="GO" id="GO:0005524">
    <property type="term" value="F:ATP binding"/>
    <property type="evidence" value="ECO:0007669"/>
    <property type="project" value="UniProtKB-KW"/>
</dbReference>
<dbReference type="Pfam" id="PF12399">
    <property type="entry name" value="BCA_ABC_TP_C"/>
    <property type="match status" value="1"/>
</dbReference>
<dbReference type="SUPFAM" id="SSF52540">
    <property type="entry name" value="P-loop containing nucleoside triphosphate hydrolases"/>
    <property type="match status" value="1"/>
</dbReference>
<name>A0ABW3MIK1_9PSEU</name>
<evidence type="ECO:0000256" key="3">
    <source>
        <dbReference type="ARBA" id="ARBA00022840"/>
    </source>
</evidence>
<keyword evidence="3 6" id="KW-0067">ATP-binding</keyword>
<evidence type="ECO:0000313" key="6">
    <source>
        <dbReference type="EMBL" id="MFD1050400.1"/>
    </source>
</evidence>
<feature type="domain" description="Branched-chain amino acid ATP-binding cassette transporter C-terminal" evidence="5">
    <location>
        <begin position="111"/>
        <end position="134"/>
    </location>
</feature>
<keyword evidence="1" id="KW-0813">Transport</keyword>
<dbReference type="PANTHER" id="PTHR45772:SF9">
    <property type="entry name" value="CONSERVED COMPONENT OF ABC TRANSPORTER FOR NATURAL AMINO ACIDS"/>
    <property type="match status" value="1"/>
</dbReference>
<dbReference type="InterPro" id="IPR032823">
    <property type="entry name" value="BCA_ABC_TP_C"/>
</dbReference>